<dbReference type="Gene3D" id="3.30.530.20">
    <property type="match status" value="1"/>
</dbReference>
<evidence type="ECO:0000256" key="1">
    <source>
        <dbReference type="ARBA" id="ARBA00006817"/>
    </source>
</evidence>
<dbReference type="AlphaFoldDB" id="A0A402BB40"/>
<feature type="domain" description="Activator of Hsp90 ATPase homologue 1/2-like C-terminal" evidence="2">
    <location>
        <begin position="23"/>
        <end position="160"/>
    </location>
</feature>
<gene>
    <name evidence="3" type="ORF">KDA_40490</name>
</gene>
<dbReference type="OrthoDB" id="118413at2"/>
<protein>
    <submittedName>
        <fullName evidence="3">Activator of HSP90 ATPase</fullName>
    </submittedName>
</protein>
<keyword evidence="4" id="KW-1185">Reference proteome</keyword>
<comment type="similarity">
    <text evidence="1">Belongs to the AHA1 family.</text>
</comment>
<sequence>MFDYQSLSTRIGEQDFVVERQFNVPRALMFQVFTQPEHLKRWWAPAPYTIPVCTIDLRPGGIWHYCMRSPEGDDHWSRSVYNEIVRPEKLVYSSTFADEHANPIEGVPEHLATVTFTEEGGTTHVSARFQFTTTAALKVAINMGMMQGMSTTWDYLAVYVQELQAE</sequence>
<evidence type="ECO:0000313" key="3">
    <source>
        <dbReference type="EMBL" id="GCE28565.1"/>
    </source>
</evidence>
<dbReference type="SUPFAM" id="SSF55961">
    <property type="entry name" value="Bet v1-like"/>
    <property type="match status" value="1"/>
</dbReference>
<dbReference type="Pfam" id="PF08327">
    <property type="entry name" value="AHSA1"/>
    <property type="match status" value="1"/>
</dbReference>
<reference evidence="4" key="1">
    <citation type="submission" date="2018-12" db="EMBL/GenBank/DDBJ databases">
        <title>Tengunoibacter tsumagoiensis gen. nov., sp. nov., Dictyobacter kobayashii sp. nov., D. alpinus sp. nov., and D. joshuensis sp. nov. and description of Dictyobacteraceae fam. nov. within the order Ktedonobacterales isolated from Tengu-no-mugimeshi.</title>
        <authorList>
            <person name="Wang C.M."/>
            <person name="Zheng Y."/>
            <person name="Sakai Y."/>
            <person name="Toyoda A."/>
            <person name="Minakuchi Y."/>
            <person name="Abe K."/>
            <person name="Yokota A."/>
            <person name="Yabe S."/>
        </authorList>
    </citation>
    <scope>NUCLEOTIDE SEQUENCE [LARGE SCALE GENOMIC DNA]</scope>
    <source>
        <strain evidence="4">Uno16</strain>
    </source>
</reference>
<organism evidence="3 4">
    <name type="scientific">Dictyobacter alpinus</name>
    <dbReference type="NCBI Taxonomy" id="2014873"/>
    <lineage>
        <taxon>Bacteria</taxon>
        <taxon>Bacillati</taxon>
        <taxon>Chloroflexota</taxon>
        <taxon>Ktedonobacteria</taxon>
        <taxon>Ktedonobacterales</taxon>
        <taxon>Dictyobacteraceae</taxon>
        <taxon>Dictyobacter</taxon>
    </lineage>
</organism>
<dbReference type="InterPro" id="IPR013538">
    <property type="entry name" value="ASHA1/2-like_C"/>
</dbReference>
<dbReference type="InterPro" id="IPR023393">
    <property type="entry name" value="START-like_dom_sf"/>
</dbReference>
<evidence type="ECO:0000313" key="4">
    <source>
        <dbReference type="Proteomes" id="UP000287171"/>
    </source>
</evidence>
<dbReference type="Proteomes" id="UP000287171">
    <property type="component" value="Unassembled WGS sequence"/>
</dbReference>
<dbReference type="RefSeq" id="WP_126628768.1">
    <property type="nucleotide sequence ID" value="NZ_BIFT01000001.1"/>
</dbReference>
<name>A0A402BB40_9CHLR</name>
<evidence type="ECO:0000259" key="2">
    <source>
        <dbReference type="Pfam" id="PF08327"/>
    </source>
</evidence>
<proteinExistence type="inferred from homology"/>
<accession>A0A402BB40</accession>
<comment type="caution">
    <text evidence="3">The sequence shown here is derived from an EMBL/GenBank/DDBJ whole genome shotgun (WGS) entry which is preliminary data.</text>
</comment>
<dbReference type="EMBL" id="BIFT01000001">
    <property type="protein sequence ID" value="GCE28565.1"/>
    <property type="molecule type" value="Genomic_DNA"/>
</dbReference>